<keyword evidence="10" id="KW-0443">Lipid metabolism</keyword>
<evidence type="ECO:0000256" key="7">
    <source>
        <dbReference type="ARBA" id="ARBA00022801"/>
    </source>
</evidence>
<evidence type="ECO:0000256" key="5">
    <source>
        <dbReference type="ARBA" id="ARBA00022487"/>
    </source>
</evidence>
<feature type="transmembrane region" description="Helical" evidence="35">
    <location>
        <begin position="60"/>
        <end position="78"/>
    </location>
</feature>
<dbReference type="EC" id="3.1.1.4" evidence="4"/>
<evidence type="ECO:0000256" key="4">
    <source>
        <dbReference type="ARBA" id="ARBA00013278"/>
    </source>
</evidence>
<comment type="catalytic activity">
    <reaction evidence="23">
        <text>1-octadecanoyl-2-pentanoyl-sn-glycero-3-phosphocholine + H2O = pentanoate + 1-octadecanoyl-sn-glycero-3-phosphocholine + H(+)</text>
        <dbReference type="Rhea" id="RHEA:54460"/>
        <dbReference type="ChEBI" id="CHEBI:15377"/>
        <dbReference type="ChEBI" id="CHEBI:15378"/>
        <dbReference type="ChEBI" id="CHEBI:31011"/>
        <dbReference type="ChEBI" id="CHEBI:73858"/>
        <dbReference type="ChEBI" id="CHEBI:138211"/>
    </reaction>
    <physiologicalReaction direction="left-to-right" evidence="23">
        <dbReference type="Rhea" id="RHEA:54461"/>
    </physiologicalReaction>
</comment>
<dbReference type="AlphaFoldDB" id="A0AAW1CD44"/>
<evidence type="ECO:0000256" key="26">
    <source>
        <dbReference type="ARBA" id="ARBA00052087"/>
    </source>
</evidence>
<evidence type="ECO:0000256" key="12">
    <source>
        <dbReference type="ARBA" id="ARBA00023264"/>
    </source>
</evidence>
<comment type="catalytic activity">
    <reaction evidence="17">
        <text>1-hexadecanoyl-2-(9-oxononanoyl)-sn-glycero-3-phosphocholine + H2O = 9-oxononanoate + 1-hexadecanoyl-sn-glycero-3-phosphocholine + H(+)</text>
        <dbReference type="Rhea" id="RHEA:41179"/>
        <dbReference type="ChEBI" id="CHEBI:15377"/>
        <dbReference type="ChEBI" id="CHEBI:15378"/>
        <dbReference type="ChEBI" id="CHEBI:61042"/>
        <dbReference type="ChEBI" id="CHEBI:72998"/>
        <dbReference type="ChEBI" id="CHEBI:77812"/>
    </reaction>
    <physiologicalReaction direction="left-to-right" evidence="17">
        <dbReference type="Rhea" id="RHEA:41180"/>
    </physiologicalReaction>
</comment>
<evidence type="ECO:0000256" key="21">
    <source>
        <dbReference type="ARBA" id="ARBA00050195"/>
    </source>
</evidence>
<protein>
    <recommendedName>
        <fullName evidence="33">Phospholipase ABHD3</fullName>
        <ecNumber evidence="3">3.1.1.32</ecNumber>
        <ecNumber evidence="4">3.1.1.4</ecNumber>
    </recommendedName>
    <alternativeName>
        <fullName evidence="34">Abhydrolase domain-containing protein 3</fullName>
    </alternativeName>
</protein>
<evidence type="ECO:0000256" key="29">
    <source>
        <dbReference type="ARBA" id="ARBA00052747"/>
    </source>
</evidence>
<comment type="catalytic activity">
    <reaction evidence="18">
        <text>1-hexadecanoyl-2-glutaroyl-sn-glycero-3-phosphocholine + H2O = glutarate + 1-hexadecanoyl-sn-glycero-3-phosphocholine + H(+)</text>
        <dbReference type="Rhea" id="RHEA:41159"/>
        <dbReference type="ChEBI" id="CHEBI:15377"/>
        <dbReference type="ChEBI" id="CHEBI:15378"/>
        <dbReference type="ChEBI" id="CHEBI:30921"/>
        <dbReference type="ChEBI" id="CHEBI:72998"/>
        <dbReference type="ChEBI" id="CHEBI:77756"/>
    </reaction>
    <physiologicalReaction direction="left-to-right" evidence="18">
        <dbReference type="Rhea" id="RHEA:41160"/>
    </physiologicalReaction>
</comment>
<dbReference type="EC" id="3.1.1.32" evidence="3"/>
<sequence length="457" mass="50834">MVAAADGAKAPAHHKGGGACLLGLCLTFVFALFAVAVPSLTGCRLSLIPPTREDKVKTMLGLSLLLGCSTGWLLYYWARVPKRPLLVACQPFQSFLEKYCPIVKETFYPTPWCFEGRLQTIVRVFIKSCPLVSYHSELLQTADGGQLLLDWADPDNGTHPDPENCPIVLFLPGLTGSSRETYILHLVNSTQSHGYRAVVFNNRGCRGEELLTHRAFCATNTEDLELVVGHIKRRFPHAPLMAVGISLGGILVLNYLGQKGQEAGLVAAMTCSVSWDAFETIHSLEQPLNQFLFNQYLTANLCNLIKRHRKVIEERLDVNHVLKARSIREFDERYTSVVFGYKSCQEYYQEASPSQKVCLIEVPVLCLNASDDPFSPQHAIPTETAQHVSTLALLVTERGGHIGFLEGLLPRHQSYMDRVFSQFMDAVFKHQEELAAITVTMGSQQLGQNLYTKMTST</sequence>
<keyword evidence="7" id="KW-0378">Hydrolase</keyword>
<keyword evidence="12" id="KW-1208">Phospholipid metabolism</keyword>
<dbReference type="GO" id="GO:0004623">
    <property type="term" value="F:phospholipase A2 activity"/>
    <property type="evidence" value="ECO:0007669"/>
    <property type="project" value="UniProtKB-EC"/>
</dbReference>
<evidence type="ECO:0000256" key="33">
    <source>
        <dbReference type="ARBA" id="ARBA00071303"/>
    </source>
</evidence>
<gene>
    <name evidence="37" type="ORF">NXF25_003470</name>
</gene>
<evidence type="ECO:0000256" key="17">
    <source>
        <dbReference type="ARBA" id="ARBA00048288"/>
    </source>
</evidence>
<comment type="caution">
    <text evidence="37">The sequence shown here is derived from an EMBL/GenBank/DDBJ whole genome shotgun (WGS) entry which is preliminary data.</text>
</comment>
<comment type="function">
    <text evidence="32">Phospholipase that may play a role in phospholipids remodeling. May selectively cleave myristate (C14)-containing phosphatidylcholines through its predominant phospholipase 1 activity, cleaving preferentially acyl groups in sn1 position. In parallel, may have a minor phospholipase 2 activity acting on acyl groups in position sn2. In addition to (C14)-containing phosphatidylcholines, may also act on other medium-chain-containing and oxidatively truncated phospholipids.</text>
</comment>
<evidence type="ECO:0000256" key="19">
    <source>
        <dbReference type="ARBA" id="ARBA00050145"/>
    </source>
</evidence>
<evidence type="ECO:0000256" key="35">
    <source>
        <dbReference type="SAM" id="Phobius"/>
    </source>
</evidence>
<evidence type="ECO:0000256" key="27">
    <source>
        <dbReference type="ARBA" id="ARBA00052144"/>
    </source>
</evidence>
<evidence type="ECO:0000259" key="36">
    <source>
        <dbReference type="Pfam" id="PF00561"/>
    </source>
</evidence>
<keyword evidence="6 35" id="KW-0812">Transmembrane</keyword>
<dbReference type="SUPFAM" id="SSF53474">
    <property type="entry name" value="alpha/beta-Hydrolases"/>
    <property type="match status" value="1"/>
</dbReference>
<evidence type="ECO:0000256" key="34">
    <source>
        <dbReference type="ARBA" id="ARBA00082158"/>
    </source>
</evidence>
<comment type="catalytic activity">
    <reaction evidence="30">
        <text>1-hexadecanoyl-2-nonadioyl-sn-glycero-3-phosphocholine + H2O = nonanedioate + 1-hexadecanoyl-sn-glycero-3-phosphocholine + H(+)</text>
        <dbReference type="Rhea" id="RHEA:41388"/>
        <dbReference type="ChEBI" id="CHEBI:15377"/>
        <dbReference type="ChEBI" id="CHEBI:15378"/>
        <dbReference type="ChEBI" id="CHEBI:72998"/>
        <dbReference type="ChEBI" id="CHEBI:78207"/>
        <dbReference type="ChEBI" id="CHEBI:78208"/>
    </reaction>
    <physiologicalReaction direction="left-to-right" evidence="30">
        <dbReference type="Rhea" id="RHEA:41389"/>
    </physiologicalReaction>
</comment>
<evidence type="ECO:0000256" key="25">
    <source>
        <dbReference type="ARBA" id="ARBA00051705"/>
    </source>
</evidence>
<keyword evidence="38" id="KW-1185">Reference proteome</keyword>
<feature type="domain" description="AB hydrolase-1" evidence="36">
    <location>
        <begin position="166"/>
        <end position="407"/>
    </location>
</feature>
<keyword evidence="11 35" id="KW-0472">Membrane</keyword>
<name>A0AAW1CD44_CROAD</name>
<comment type="catalytic activity">
    <reaction evidence="24">
        <text>1-tetradecanoyl-2-(5Z,8Z,11Z,14Z-eicosatetraenoyl)-sn-glycero-3-phosphocholine + H2O = 2-(5Z,8Z,11Z,14Z)-eicosatetraenoyl-sn-glycero-3-phosphocholine + tetradecanoate + H(+)</text>
        <dbReference type="Rhea" id="RHEA:54396"/>
        <dbReference type="ChEBI" id="CHEBI:15377"/>
        <dbReference type="ChEBI" id="CHEBI:15378"/>
        <dbReference type="ChEBI" id="CHEBI:30807"/>
        <dbReference type="ChEBI" id="CHEBI:76079"/>
        <dbReference type="ChEBI" id="CHEBI:86102"/>
    </reaction>
    <physiologicalReaction direction="left-to-right" evidence="24">
        <dbReference type="Rhea" id="RHEA:54397"/>
    </physiologicalReaction>
</comment>
<dbReference type="GO" id="GO:0008126">
    <property type="term" value="F:acetylesterase activity"/>
    <property type="evidence" value="ECO:0007669"/>
    <property type="project" value="TreeGrafter"/>
</dbReference>
<reference evidence="37 38" key="1">
    <citation type="journal article" date="2024" name="Proc. Natl. Acad. Sci. U.S.A.">
        <title>The genetic regulatory architecture and epigenomic basis for age-related changes in rattlesnake venom.</title>
        <authorList>
            <person name="Hogan M.P."/>
            <person name="Holding M.L."/>
            <person name="Nystrom G.S."/>
            <person name="Colston T.J."/>
            <person name="Bartlett D.A."/>
            <person name="Mason A.J."/>
            <person name="Ellsworth S.A."/>
            <person name="Rautsaw R.M."/>
            <person name="Lawrence K.C."/>
            <person name="Strickland J.L."/>
            <person name="He B."/>
            <person name="Fraser P."/>
            <person name="Margres M.J."/>
            <person name="Gilbert D.M."/>
            <person name="Gibbs H.L."/>
            <person name="Parkinson C.L."/>
            <person name="Rokyta D.R."/>
        </authorList>
    </citation>
    <scope>NUCLEOTIDE SEQUENCE [LARGE SCALE GENOMIC DNA]</scope>
    <source>
        <strain evidence="37">DRR0105</strain>
    </source>
</reference>
<comment type="catalytic activity">
    <reaction evidence="19">
        <text>1,2-ditetradecanoyl-sn-glycero-3-phosphocholine + H2O = 1-tetradecanoyl-sn-glycero-3-phosphocholine + tetradecanoate + H(+)</text>
        <dbReference type="Rhea" id="RHEA:54456"/>
        <dbReference type="ChEBI" id="CHEBI:15377"/>
        <dbReference type="ChEBI" id="CHEBI:15378"/>
        <dbReference type="ChEBI" id="CHEBI:30807"/>
        <dbReference type="ChEBI" id="CHEBI:45240"/>
        <dbReference type="ChEBI" id="CHEBI:64489"/>
    </reaction>
    <physiologicalReaction direction="left-to-right" evidence="19">
        <dbReference type="Rhea" id="RHEA:54457"/>
    </physiologicalReaction>
</comment>
<dbReference type="GO" id="GO:0051792">
    <property type="term" value="P:medium-chain fatty acid biosynthetic process"/>
    <property type="evidence" value="ECO:0007669"/>
    <property type="project" value="TreeGrafter"/>
</dbReference>
<dbReference type="GO" id="GO:0016020">
    <property type="term" value="C:membrane"/>
    <property type="evidence" value="ECO:0007669"/>
    <property type="project" value="UniProtKB-SubCell"/>
</dbReference>
<comment type="catalytic activity">
    <reaction evidence="29">
        <text>1-octadecanoyl-2-octanoyl-sn-glycero-3-phosphocholine + H2O = 1-octadecanoyl-sn-glycero-3-phosphocholine + octanoate + H(+)</text>
        <dbReference type="Rhea" id="RHEA:54468"/>
        <dbReference type="ChEBI" id="CHEBI:15377"/>
        <dbReference type="ChEBI" id="CHEBI:15378"/>
        <dbReference type="ChEBI" id="CHEBI:25646"/>
        <dbReference type="ChEBI" id="CHEBI:73858"/>
        <dbReference type="ChEBI" id="CHEBI:138213"/>
    </reaction>
    <physiologicalReaction direction="left-to-right" evidence="29">
        <dbReference type="Rhea" id="RHEA:54469"/>
    </physiologicalReaction>
</comment>
<evidence type="ECO:0000256" key="30">
    <source>
        <dbReference type="ARBA" id="ARBA00052808"/>
    </source>
</evidence>
<keyword evidence="9 35" id="KW-1133">Transmembrane helix</keyword>
<evidence type="ECO:0000256" key="11">
    <source>
        <dbReference type="ARBA" id="ARBA00023136"/>
    </source>
</evidence>
<comment type="catalytic activity">
    <reaction evidence="20">
        <text>1-octadecanoyl-2-nonanoyl-sn-glycero-3-phosphocholine + H2O = nonanoate + 1-octadecanoyl-sn-glycero-3-phosphocholine + H(+)</text>
        <dbReference type="Rhea" id="RHEA:54472"/>
        <dbReference type="ChEBI" id="CHEBI:15377"/>
        <dbReference type="ChEBI" id="CHEBI:15378"/>
        <dbReference type="ChEBI" id="CHEBI:32361"/>
        <dbReference type="ChEBI" id="CHEBI:73858"/>
        <dbReference type="ChEBI" id="CHEBI:138214"/>
    </reaction>
    <physiologicalReaction direction="left-to-right" evidence="20">
        <dbReference type="Rhea" id="RHEA:54473"/>
    </physiologicalReaction>
</comment>
<evidence type="ECO:0000256" key="31">
    <source>
        <dbReference type="ARBA" id="ARBA00052894"/>
    </source>
</evidence>
<dbReference type="Gene3D" id="3.40.50.1820">
    <property type="entry name" value="alpha/beta hydrolase"/>
    <property type="match status" value="1"/>
</dbReference>
<dbReference type="EMBL" id="JAOTOJ010000001">
    <property type="protein sequence ID" value="KAK9412295.1"/>
    <property type="molecule type" value="Genomic_DNA"/>
</dbReference>
<comment type="catalytic activity">
    <reaction evidence="28">
        <text>1-octadecanoyl-2-hexanoyl-sn-glycero-3-phosphocholine + H2O = hexanoate + 1-octadecanoyl-sn-glycero-3-phosphocholine + H(+)</text>
        <dbReference type="Rhea" id="RHEA:54464"/>
        <dbReference type="ChEBI" id="CHEBI:15377"/>
        <dbReference type="ChEBI" id="CHEBI:15378"/>
        <dbReference type="ChEBI" id="CHEBI:17120"/>
        <dbReference type="ChEBI" id="CHEBI:73858"/>
        <dbReference type="ChEBI" id="CHEBI:138212"/>
    </reaction>
    <physiologicalReaction direction="left-to-right" evidence="28">
        <dbReference type="Rhea" id="RHEA:54465"/>
    </physiologicalReaction>
</comment>
<comment type="similarity">
    <text evidence="2">Belongs to the AB hydrolase superfamily. AB hydrolase 4 family.</text>
</comment>
<evidence type="ECO:0000256" key="32">
    <source>
        <dbReference type="ARBA" id="ARBA00059841"/>
    </source>
</evidence>
<evidence type="ECO:0000256" key="2">
    <source>
        <dbReference type="ARBA" id="ARBA00010884"/>
    </source>
</evidence>
<evidence type="ECO:0000256" key="6">
    <source>
        <dbReference type="ARBA" id="ARBA00022692"/>
    </source>
</evidence>
<evidence type="ECO:0000256" key="8">
    <source>
        <dbReference type="ARBA" id="ARBA00022968"/>
    </source>
</evidence>
<dbReference type="InterPro" id="IPR050960">
    <property type="entry name" value="AB_hydrolase_4_sf"/>
</dbReference>
<evidence type="ECO:0000256" key="28">
    <source>
        <dbReference type="ARBA" id="ARBA00052588"/>
    </source>
</evidence>
<evidence type="ECO:0000256" key="15">
    <source>
        <dbReference type="ARBA" id="ARBA00036688"/>
    </source>
</evidence>
<comment type="subcellular location">
    <subcellularLocation>
        <location evidence="1">Membrane</location>
        <topology evidence="1">Single-pass type II membrane protein</topology>
    </subcellularLocation>
</comment>
<comment type="catalytic activity">
    <reaction evidence="21">
        <text>1-tetradecanoyl-2-(4Z,7Z,10Z,13Z,16Z,19Z-docosahexaenoyl)-sn-glycero-3-phosphocholine + H2O = 2-(4Z,7Z,10Z,13Z,16Z,19Z-docosahexaenoyl)-sn-glycero-3-phosphocholine + tetradecanoate + H(+)</text>
        <dbReference type="Rhea" id="RHEA:54400"/>
        <dbReference type="ChEBI" id="CHEBI:15377"/>
        <dbReference type="ChEBI" id="CHEBI:15378"/>
        <dbReference type="ChEBI" id="CHEBI:30807"/>
        <dbReference type="ChEBI" id="CHEBI:76085"/>
        <dbReference type="ChEBI" id="CHEBI:86162"/>
    </reaction>
    <physiologicalReaction direction="left-to-right" evidence="21">
        <dbReference type="Rhea" id="RHEA:54401"/>
    </physiologicalReaction>
</comment>
<evidence type="ECO:0000256" key="10">
    <source>
        <dbReference type="ARBA" id="ARBA00023098"/>
    </source>
</evidence>
<dbReference type="Proteomes" id="UP001474421">
    <property type="component" value="Unassembled WGS sequence"/>
</dbReference>
<proteinExistence type="inferred from homology"/>
<dbReference type="InterPro" id="IPR000073">
    <property type="entry name" value="AB_hydrolase_1"/>
</dbReference>
<comment type="catalytic activity">
    <reaction evidence="22">
        <text>1-O-hexadecyl-2-nonadioyl-sn-glycero-3-phosphocholine + H2O = nonanedioate + 1-O-hexadecyl-sn-glycero-3-phosphocholine + H(+)</text>
        <dbReference type="Rhea" id="RHEA:54552"/>
        <dbReference type="ChEBI" id="CHEBI:15377"/>
        <dbReference type="ChEBI" id="CHEBI:15378"/>
        <dbReference type="ChEBI" id="CHEBI:64496"/>
        <dbReference type="ChEBI" id="CHEBI:78208"/>
        <dbReference type="ChEBI" id="CHEBI:138269"/>
    </reaction>
    <physiologicalReaction direction="left-to-right" evidence="22">
        <dbReference type="Rhea" id="RHEA:54553"/>
    </physiologicalReaction>
</comment>
<comment type="catalytic activity">
    <reaction evidence="25">
        <text>1-tetradecanoyl-2-(9Z,12Z-octadecadienoyl)-sn-glycero-3-phosphocholine + H2O = 1-tetradecanoyl-sn-glycero-3-phosphocholine + (9Z,12Z)-octadecadienoate + H(+)</text>
        <dbReference type="Rhea" id="RHEA:54392"/>
        <dbReference type="ChEBI" id="CHEBI:15377"/>
        <dbReference type="ChEBI" id="CHEBI:15378"/>
        <dbReference type="ChEBI" id="CHEBI:30245"/>
        <dbReference type="ChEBI" id="CHEBI:64489"/>
        <dbReference type="ChEBI" id="CHEBI:86094"/>
    </reaction>
    <physiologicalReaction direction="left-to-right" evidence="25">
        <dbReference type="Rhea" id="RHEA:54393"/>
    </physiologicalReaction>
</comment>
<dbReference type="GO" id="GO:0051793">
    <property type="term" value="P:medium-chain fatty acid catabolic process"/>
    <property type="evidence" value="ECO:0007669"/>
    <property type="project" value="TreeGrafter"/>
</dbReference>
<evidence type="ECO:0000256" key="16">
    <source>
        <dbReference type="ARBA" id="ARBA00047611"/>
    </source>
</evidence>
<evidence type="ECO:0000313" key="37">
    <source>
        <dbReference type="EMBL" id="KAK9412295.1"/>
    </source>
</evidence>
<organism evidence="37 38">
    <name type="scientific">Crotalus adamanteus</name>
    <name type="common">Eastern diamondback rattlesnake</name>
    <dbReference type="NCBI Taxonomy" id="8729"/>
    <lineage>
        <taxon>Eukaryota</taxon>
        <taxon>Metazoa</taxon>
        <taxon>Chordata</taxon>
        <taxon>Craniata</taxon>
        <taxon>Vertebrata</taxon>
        <taxon>Euteleostomi</taxon>
        <taxon>Lepidosauria</taxon>
        <taxon>Squamata</taxon>
        <taxon>Bifurcata</taxon>
        <taxon>Unidentata</taxon>
        <taxon>Episquamata</taxon>
        <taxon>Toxicofera</taxon>
        <taxon>Serpentes</taxon>
        <taxon>Colubroidea</taxon>
        <taxon>Viperidae</taxon>
        <taxon>Crotalinae</taxon>
        <taxon>Crotalus</taxon>
    </lineage>
</organism>
<dbReference type="GO" id="GO:0046470">
    <property type="term" value="P:phosphatidylcholine metabolic process"/>
    <property type="evidence" value="ECO:0007669"/>
    <property type="project" value="UniProtKB-ARBA"/>
</dbReference>
<dbReference type="PANTHER" id="PTHR10794:SF60">
    <property type="entry name" value="PROTEIN ABHD1"/>
    <property type="match status" value="1"/>
</dbReference>
<evidence type="ECO:0000256" key="20">
    <source>
        <dbReference type="ARBA" id="ARBA00050182"/>
    </source>
</evidence>
<dbReference type="Pfam" id="PF00561">
    <property type="entry name" value="Abhydrolase_1"/>
    <property type="match status" value="1"/>
</dbReference>
<comment type="catalytic activity">
    <reaction evidence="16">
        <text>1-hexadecanoyl-2-(5-oxopentanoyl)-sn-glycero-3-phosphocholine + H2O = 5-oxopentanoate + 1-hexadecanoyl-sn-glycero-3-phosphocholine + H(+)</text>
        <dbReference type="Rhea" id="RHEA:40483"/>
        <dbReference type="ChEBI" id="CHEBI:15377"/>
        <dbReference type="ChEBI" id="CHEBI:15378"/>
        <dbReference type="ChEBI" id="CHEBI:16120"/>
        <dbReference type="ChEBI" id="CHEBI:72998"/>
        <dbReference type="ChEBI" id="CHEBI:77890"/>
    </reaction>
    <physiologicalReaction direction="left-to-right" evidence="16">
        <dbReference type="Rhea" id="RHEA:40484"/>
    </physiologicalReaction>
</comment>
<keyword evidence="5" id="KW-0719">Serine esterase</keyword>
<evidence type="ECO:0000256" key="1">
    <source>
        <dbReference type="ARBA" id="ARBA00004606"/>
    </source>
</evidence>
<comment type="catalytic activity">
    <reaction evidence="27">
        <text>1-tetradecanoyl-2-(9Z,12Z-octadecadienoyl)-sn-glycero-3-phosphocholine + H2O = 2-(9Z,12Z-octadecadienoyl)-sn-glycero-3-phosphocholine + tetradecanoate + H(+)</text>
        <dbReference type="Rhea" id="RHEA:54388"/>
        <dbReference type="ChEBI" id="CHEBI:15377"/>
        <dbReference type="ChEBI" id="CHEBI:15378"/>
        <dbReference type="ChEBI" id="CHEBI:30807"/>
        <dbReference type="ChEBI" id="CHEBI:76084"/>
        <dbReference type="ChEBI" id="CHEBI:86094"/>
    </reaction>
    <physiologicalReaction direction="left-to-right" evidence="27">
        <dbReference type="Rhea" id="RHEA:54389"/>
    </physiologicalReaction>
</comment>
<evidence type="ECO:0000256" key="3">
    <source>
        <dbReference type="ARBA" id="ARBA00013179"/>
    </source>
</evidence>
<evidence type="ECO:0000256" key="9">
    <source>
        <dbReference type="ARBA" id="ARBA00022989"/>
    </source>
</evidence>
<dbReference type="GO" id="GO:0008970">
    <property type="term" value="F:phospholipase A1 activity"/>
    <property type="evidence" value="ECO:0007669"/>
    <property type="project" value="UniProtKB-EC"/>
</dbReference>
<evidence type="ECO:0000256" key="24">
    <source>
        <dbReference type="ARBA" id="ARBA00051164"/>
    </source>
</evidence>
<evidence type="ECO:0000256" key="23">
    <source>
        <dbReference type="ARBA" id="ARBA00050674"/>
    </source>
</evidence>
<comment type="catalytic activity">
    <reaction evidence="13">
        <text>a 1,2-diacyl-sn-glycero-3-phosphocholine + H2O = a 1-acyl-sn-glycero-3-phosphocholine + a fatty acid + H(+)</text>
        <dbReference type="Rhea" id="RHEA:15801"/>
        <dbReference type="ChEBI" id="CHEBI:15377"/>
        <dbReference type="ChEBI" id="CHEBI:15378"/>
        <dbReference type="ChEBI" id="CHEBI:28868"/>
        <dbReference type="ChEBI" id="CHEBI:57643"/>
        <dbReference type="ChEBI" id="CHEBI:58168"/>
        <dbReference type="EC" id="3.1.1.4"/>
    </reaction>
    <physiologicalReaction direction="left-to-right" evidence="13">
        <dbReference type="Rhea" id="RHEA:15802"/>
    </physiologicalReaction>
</comment>
<keyword evidence="8" id="KW-0735">Signal-anchor</keyword>
<dbReference type="PANTHER" id="PTHR10794">
    <property type="entry name" value="ABHYDROLASE DOMAIN-CONTAINING PROTEIN"/>
    <property type="match status" value="1"/>
</dbReference>
<comment type="catalytic activity">
    <reaction evidence="14">
        <text>1-O-hexadecyl-2-acetyl-sn-glycero-3-phosphocholine + H2O = 1-O-hexadecyl-sn-glycero-3-phosphocholine + acetate + H(+)</text>
        <dbReference type="Rhea" id="RHEA:40479"/>
        <dbReference type="ChEBI" id="CHEBI:15377"/>
        <dbReference type="ChEBI" id="CHEBI:15378"/>
        <dbReference type="ChEBI" id="CHEBI:30089"/>
        <dbReference type="ChEBI" id="CHEBI:44811"/>
        <dbReference type="ChEBI" id="CHEBI:64496"/>
    </reaction>
    <physiologicalReaction direction="left-to-right" evidence="14">
        <dbReference type="Rhea" id="RHEA:40480"/>
    </physiologicalReaction>
</comment>
<dbReference type="InterPro" id="IPR029058">
    <property type="entry name" value="AB_hydrolase_fold"/>
</dbReference>
<feature type="transmembrane region" description="Helical" evidence="35">
    <location>
        <begin position="19"/>
        <end position="40"/>
    </location>
</feature>
<accession>A0AAW1CD44</accession>
<evidence type="ECO:0000256" key="14">
    <source>
        <dbReference type="ARBA" id="ARBA00023721"/>
    </source>
</evidence>
<evidence type="ECO:0000313" key="38">
    <source>
        <dbReference type="Proteomes" id="UP001474421"/>
    </source>
</evidence>
<evidence type="ECO:0000256" key="13">
    <source>
        <dbReference type="ARBA" id="ARBA00023422"/>
    </source>
</evidence>
<evidence type="ECO:0000256" key="18">
    <source>
        <dbReference type="ARBA" id="ARBA00048471"/>
    </source>
</evidence>
<comment type="catalytic activity">
    <reaction evidence="26">
        <text>1-octadecanoyl-2-acetyl-sn-glycero-3-phosphocholine + H2O = 1-octadecanoyl-sn-glycero-3-phosphocholine + acetate + H(+)</text>
        <dbReference type="Rhea" id="RHEA:54408"/>
        <dbReference type="ChEBI" id="CHEBI:15377"/>
        <dbReference type="ChEBI" id="CHEBI:15378"/>
        <dbReference type="ChEBI" id="CHEBI:30089"/>
        <dbReference type="ChEBI" id="CHEBI:73858"/>
        <dbReference type="ChEBI" id="CHEBI:75220"/>
    </reaction>
    <physiologicalReaction direction="left-to-right" evidence="26">
        <dbReference type="Rhea" id="RHEA:54409"/>
    </physiologicalReaction>
</comment>
<dbReference type="GO" id="GO:0047372">
    <property type="term" value="F:monoacylglycerol lipase activity"/>
    <property type="evidence" value="ECO:0007669"/>
    <property type="project" value="TreeGrafter"/>
</dbReference>
<evidence type="ECO:0000256" key="22">
    <source>
        <dbReference type="ARBA" id="ARBA00050276"/>
    </source>
</evidence>
<comment type="catalytic activity">
    <reaction evidence="15">
        <text>a 1,2-diacyl-sn-glycero-3-phosphocholine + H2O = a 2-acyl-sn-glycero-3-phosphocholine + a fatty acid + H(+)</text>
        <dbReference type="Rhea" id="RHEA:18689"/>
        <dbReference type="ChEBI" id="CHEBI:15377"/>
        <dbReference type="ChEBI" id="CHEBI:15378"/>
        <dbReference type="ChEBI" id="CHEBI:28868"/>
        <dbReference type="ChEBI" id="CHEBI:57643"/>
        <dbReference type="ChEBI" id="CHEBI:57875"/>
        <dbReference type="EC" id="3.1.1.32"/>
    </reaction>
    <physiologicalReaction direction="left-to-right" evidence="15">
        <dbReference type="Rhea" id="RHEA:18690"/>
    </physiologicalReaction>
</comment>
<dbReference type="PROSITE" id="PS01133">
    <property type="entry name" value="UPF0017"/>
    <property type="match status" value="1"/>
</dbReference>
<dbReference type="InterPro" id="IPR000952">
    <property type="entry name" value="AB_hydrolase_4_CS"/>
</dbReference>
<dbReference type="FunFam" id="3.40.50.1820:FF:000079">
    <property type="entry name" value="Abhydrolase domain-containing 3"/>
    <property type="match status" value="1"/>
</dbReference>
<comment type="catalytic activity">
    <reaction evidence="31">
        <text>1,2-ditetradecanoyl-sn-glycero-3-phosphocholine + H2O = 2-tetradecanoyl-sn-glycero-3-phosphocholine + tetradecanoate + H(+)</text>
        <dbReference type="Rhea" id="RHEA:54404"/>
        <dbReference type="ChEBI" id="CHEBI:15377"/>
        <dbReference type="ChEBI" id="CHEBI:15378"/>
        <dbReference type="ChEBI" id="CHEBI:30807"/>
        <dbReference type="ChEBI" id="CHEBI:45240"/>
        <dbReference type="ChEBI" id="CHEBI:131738"/>
    </reaction>
    <physiologicalReaction direction="left-to-right" evidence="31">
        <dbReference type="Rhea" id="RHEA:54405"/>
    </physiologicalReaction>
</comment>